<dbReference type="EMBL" id="HBUF01047557">
    <property type="protein sequence ID" value="CAG6620359.1"/>
    <property type="molecule type" value="Transcribed_RNA"/>
</dbReference>
<feature type="signal peptide" evidence="1">
    <location>
        <begin position="1"/>
        <end position="19"/>
    </location>
</feature>
<keyword evidence="1" id="KW-0732">Signal</keyword>
<feature type="chain" id="PRO_5034597966" evidence="1">
    <location>
        <begin position="20"/>
        <end position="520"/>
    </location>
</feature>
<name>A0A8D8M1J8_9HEMI</name>
<reference evidence="2" key="1">
    <citation type="submission" date="2021-05" db="EMBL/GenBank/DDBJ databases">
        <authorList>
            <person name="Alioto T."/>
            <person name="Alioto T."/>
            <person name="Gomez Garrido J."/>
        </authorList>
    </citation>
    <scope>NUCLEOTIDE SEQUENCE</scope>
</reference>
<organism evidence="2">
    <name type="scientific">Cacopsylla melanoneura</name>
    <dbReference type="NCBI Taxonomy" id="428564"/>
    <lineage>
        <taxon>Eukaryota</taxon>
        <taxon>Metazoa</taxon>
        <taxon>Ecdysozoa</taxon>
        <taxon>Arthropoda</taxon>
        <taxon>Hexapoda</taxon>
        <taxon>Insecta</taxon>
        <taxon>Pterygota</taxon>
        <taxon>Neoptera</taxon>
        <taxon>Paraneoptera</taxon>
        <taxon>Hemiptera</taxon>
        <taxon>Sternorrhyncha</taxon>
        <taxon>Psylloidea</taxon>
        <taxon>Psyllidae</taxon>
        <taxon>Psyllinae</taxon>
        <taxon>Cacopsylla</taxon>
    </lineage>
</organism>
<evidence type="ECO:0000256" key="1">
    <source>
        <dbReference type="SAM" id="SignalP"/>
    </source>
</evidence>
<dbReference type="AlphaFoldDB" id="A0A8D8M1J8"/>
<accession>A0A8D8M1J8</accession>
<proteinExistence type="predicted"/>
<evidence type="ECO:0000313" key="2">
    <source>
        <dbReference type="EMBL" id="CAG6620359.1"/>
    </source>
</evidence>
<protein>
    <submittedName>
        <fullName evidence="2">Uncharacterized protein</fullName>
    </submittedName>
</protein>
<sequence>MTIANKIIVLLSLLKYGFCDFSEYKFCVEYFTKKDYEGTQVSVCIWGPVSTIRDCQNFSHSWWNPASAKIPTTVLKSSEIRGITGYTVDLLDIVRRDKSHYIDVYALPDCKGTPTPLNKVCHLDNLELTKYNVYEDLFKYFRPSFGPCNTFLGGRILSFRMYPRYLPRELPLDYYKIKIIFDEGNNSTLETILIQKFPTKKTEDEDSEFEVTLASNVLQLIPIPGLKIVSDVGLVLLKLVEVSDGLENEFAKIANDLVKMTIDGINQESARAMGTDLKVIFDLVVENTKQWNDTRRTEAERSVNADLIYHELFTAFSLIKHNIDPLYKMFPDFAVKPMFSLCTAMSFFIPKMPRWKEKKSDLRLIPLYKETVNQMRNILTKARLDKLELFTAESTKTFIDLYNETFEGVTKEVMNLPYNSRGYIGREEKLFCIDIGDKDHCTENPCLHDKVSKSTYYEVGVPEEDDIALPSHLLNPLFILKYLSSVKSAKYYIKQCFSGYAKLVRTRFEEAYNGVCNTDL</sequence>